<dbReference type="Proteomes" id="UP000462501">
    <property type="component" value="Unassembled WGS sequence"/>
</dbReference>
<dbReference type="EMBL" id="VIQT01000002">
    <property type="protein sequence ID" value="NDO37757.1"/>
    <property type="molecule type" value="Genomic_DNA"/>
</dbReference>
<dbReference type="Gene3D" id="3.40.50.150">
    <property type="entry name" value="Vaccinia Virus protein VP39"/>
    <property type="match status" value="1"/>
</dbReference>
<dbReference type="GO" id="GO:0008168">
    <property type="term" value="F:methyltransferase activity"/>
    <property type="evidence" value="ECO:0007669"/>
    <property type="project" value="UniProtKB-KW"/>
</dbReference>
<evidence type="ECO:0000313" key="2">
    <source>
        <dbReference type="Proteomes" id="UP000462501"/>
    </source>
</evidence>
<evidence type="ECO:0000313" key="1">
    <source>
        <dbReference type="EMBL" id="NDO37757.1"/>
    </source>
</evidence>
<dbReference type="RefSeq" id="WP_162220239.1">
    <property type="nucleotide sequence ID" value="NZ_VIQT01000002.1"/>
</dbReference>
<name>A0A845SUY0_9FIRM</name>
<dbReference type="AlphaFoldDB" id="A0A845SUY0"/>
<organism evidence="1 2">
    <name type="scientific">Anaerotruncus colihominis</name>
    <dbReference type="NCBI Taxonomy" id="169435"/>
    <lineage>
        <taxon>Bacteria</taxon>
        <taxon>Bacillati</taxon>
        <taxon>Bacillota</taxon>
        <taxon>Clostridia</taxon>
        <taxon>Eubacteriales</taxon>
        <taxon>Oscillospiraceae</taxon>
        <taxon>Anaerotruncus</taxon>
    </lineage>
</organism>
<protein>
    <submittedName>
        <fullName evidence="1">Site-specific DNA-methyltransferase</fullName>
    </submittedName>
</protein>
<dbReference type="SUPFAM" id="SSF53335">
    <property type="entry name" value="S-adenosyl-L-methionine-dependent methyltransferases"/>
    <property type="match status" value="1"/>
</dbReference>
<accession>A0A845SUY0</accession>
<dbReference type="GO" id="GO:0032259">
    <property type="term" value="P:methylation"/>
    <property type="evidence" value="ECO:0007669"/>
    <property type="project" value="UniProtKB-KW"/>
</dbReference>
<keyword evidence="1" id="KW-0808">Transferase</keyword>
<reference evidence="1 2" key="1">
    <citation type="submission" date="2019-06" db="EMBL/GenBank/DDBJ databases">
        <title>Draft genome sequences of 15 bacterial species constituting the stable defined intestinal microbiota of the GM15 gnotobiotic mouse model.</title>
        <authorList>
            <person name="Elie C."/>
            <person name="Mathieu A."/>
            <person name="Saliou A."/>
            <person name="Darnaud M."/>
            <person name="Leulier F."/>
            <person name="Tamellini A."/>
        </authorList>
    </citation>
    <scope>NUCLEOTIDE SEQUENCE [LARGE SCALE GENOMIC DNA]</scope>
    <source>
        <strain evidence="1 2">JM4-15</strain>
    </source>
</reference>
<proteinExistence type="predicted"/>
<sequence length="300" mass="34600">MRSIVSYPDRGSDGKNTYRGNCSGLLIEDLIKQFKVKQISDFMVGSGTTEDVAYRMGIQSNCFDLNRGFDLLNCEIPLRSDFIFWHPPYWNIIKYAGEQYSAELVEKAYGFDPRATDLSREQPWEEFVKQMNYCMVKQFSTLEKGGRMATLVGDIKKKGKLYSMILELAKPGTIENIVIKAQHNCWSDRQNYSNNNFIPIEHEYLLIIRKDDLMVFPVQMTRNATADMRDIKTSTWRDVVAAVMDRLGGKASLADIYKAVEGHKKTKDNPHWKEKIRQILQKEDCFSSQERGVWNYAPAA</sequence>
<keyword evidence="1" id="KW-0489">Methyltransferase</keyword>
<comment type="caution">
    <text evidence="1">The sequence shown here is derived from an EMBL/GenBank/DDBJ whole genome shotgun (WGS) entry which is preliminary data.</text>
</comment>
<gene>
    <name evidence="1" type="ORF">FMM72_00590</name>
</gene>
<dbReference type="InterPro" id="IPR029063">
    <property type="entry name" value="SAM-dependent_MTases_sf"/>
</dbReference>